<reference evidence="2 3" key="1">
    <citation type="submission" date="2024-02" db="EMBL/GenBank/DDBJ databases">
        <authorList>
            <person name="Chen Y."/>
            <person name="Shah S."/>
            <person name="Dougan E. K."/>
            <person name="Thang M."/>
            <person name="Chan C."/>
        </authorList>
    </citation>
    <scope>NUCLEOTIDE SEQUENCE [LARGE SCALE GENOMIC DNA]</scope>
</reference>
<dbReference type="Proteomes" id="UP001642484">
    <property type="component" value="Unassembled WGS sequence"/>
</dbReference>
<organism evidence="2 3">
    <name type="scientific">Durusdinium trenchii</name>
    <dbReference type="NCBI Taxonomy" id="1381693"/>
    <lineage>
        <taxon>Eukaryota</taxon>
        <taxon>Sar</taxon>
        <taxon>Alveolata</taxon>
        <taxon>Dinophyceae</taxon>
        <taxon>Suessiales</taxon>
        <taxon>Symbiodiniaceae</taxon>
        <taxon>Durusdinium</taxon>
    </lineage>
</organism>
<gene>
    <name evidence="2" type="ORF">CCMP2556_LOCUS12215</name>
</gene>
<proteinExistence type="predicted"/>
<feature type="compositionally biased region" description="Low complexity" evidence="1">
    <location>
        <begin position="166"/>
        <end position="177"/>
    </location>
</feature>
<keyword evidence="3" id="KW-1185">Reference proteome</keyword>
<sequence>MCDKPFDQLAGYLQTAMVQTGTTAKCRSPVIDWEKLKKHGVQPSFCLPSSHNAVRAHVSSASIREVCRTHPRREFRRLCDREAVVIPVLLNQSDGTNVDNQAYRAHVEGSRRCLGASNTFALLQEETDFDRSKLQGNPFNISTELHRTWVGLLEVLQSTVTPPPSRSQRSTSTPGSGQRLPSAASTRPSSVPLCSTTAVAQLFAACAVAPPQEIAEPGASWRTPLPQPSTTAVHLRGADVESIGTTECLEEALRVKSMKKPAPARSNVAPARFVRRWRLGVEDAKRHGTA</sequence>
<accession>A0ABP0JMV6</accession>
<evidence type="ECO:0000256" key="1">
    <source>
        <dbReference type="SAM" id="MobiDB-lite"/>
    </source>
</evidence>
<evidence type="ECO:0000313" key="2">
    <source>
        <dbReference type="EMBL" id="CAK9015776.1"/>
    </source>
</evidence>
<comment type="caution">
    <text evidence="2">The sequence shown here is derived from an EMBL/GenBank/DDBJ whole genome shotgun (WGS) entry which is preliminary data.</text>
</comment>
<evidence type="ECO:0000313" key="3">
    <source>
        <dbReference type="Proteomes" id="UP001642484"/>
    </source>
</evidence>
<dbReference type="EMBL" id="CAXAMN010005891">
    <property type="protein sequence ID" value="CAK9015776.1"/>
    <property type="molecule type" value="Genomic_DNA"/>
</dbReference>
<name>A0ABP0JMV6_9DINO</name>
<protein>
    <submittedName>
        <fullName evidence="2">Uncharacterized protein</fullName>
    </submittedName>
</protein>
<feature type="region of interest" description="Disordered" evidence="1">
    <location>
        <begin position="160"/>
        <end position="191"/>
    </location>
</feature>